<evidence type="ECO:0000313" key="3">
    <source>
        <dbReference type="Proteomes" id="UP000002519"/>
    </source>
</evidence>
<evidence type="ECO:0000256" key="1">
    <source>
        <dbReference type="SAM" id="Coils"/>
    </source>
</evidence>
<evidence type="ECO:0000313" key="2">
    <source>
        <dbReference type="EMBL" id="AAG57232.1"/>
    </source>
</evidence>
<protein>
    <submittedName>
        <fullName evidence="2">Uncharacterized protein</fullName>
    </submittedName>
</protein>
<sequence>MAKTSCEEMTMLLIQPGFGLSIKKGHMFGEKESQRKMVSIRLPFISIYWLNREATNYWYTCARAAFNDPDWFVKNHHAVRQAKRKANMTYMKAYQKAWKEHRDRYQQDMEKLESENMELRRKLGEAKRDIDAYKRLFNGESHA</sequence>
<dbReference type="PIR" id="D85846">
    <property type="entry name" value="D85846"/>
</dbReference>
<gene>
    <name evidence="2" type="ordered locus">Z3348</name>
</gene>
<proteinExistence type="predicted"/>
<dbReference type="Proteomes" id="UP000002519">
    <property type="component" value="Chromosome"/>
</dbReference>
<dbReference type="KEGG" id="ece:Z3348"/>
<keyword evidence="1" id="KW-0175">Coiled coil</keyword>
<dbReference type="AlphaFoldDB" id="Q8X688"/>
<reference evidence="2 3" key="1">
    <citation type="journal article" date="2001" name="Nature">
        <title>Genome sequence of enterohaemorrhagic Escherichia coli O157:H7.</title>
        <authorList>
            <person name="Perna N.T."/>
            <person name="Plunkett G.III."/>
            <person name="Burland V."/>
            <person name="Mau B."/>
            <person name="Glasner J.D."/>
            <person name="Rose D.J."/>
            <person name="Mayhew G.F."/>
            <person name="Evans P.S."/>
            <person name="Gregor J."/>
            <person name="Kirkpatrick H.A."/>
            <person name="Posfai G."/>
            <person name="Hackett J."/>
            <person name="Klink S."/>
            <person name="Boutin A."/>
            <person name="Shao Y."/>
            <person name="Miller L."/>
            <person name="Grotbeck E.J."/>
            <person name="Davis N.W."/>
            <person name="Lim A."/>
            <person name="Dimalanta E."/>
            <person name="Potamousis K."/>
            <person name="Apodaca J."/>
            <person name="Anantharaman T.S."/>
            <person name="Lin J."/>
            <person name="Yen G."/>
            <person name="Schwartz D.C."/>
            <person name="Welch R.A."/>
            <person name="Blattner F.R."/>
        </authorList>
    </citation>
    <scope>NUCLEOTIDE SEQUENCE [LARGE SCALE GENOMIC DNA]</scope>
    <source>
        <strain evidence="3">O157:H7 / EDL933 / ATCC 700927 / EHEC</strain>
    </source>
</reference>
<dbReference type="EMBL" id="AE005174">
    <property type="protein sequence ID" value="AAG57232.1"/>
    <property type="molecule type" value="Genomic_DNA"/>
</dbReference>
<feature type="coiled-coil region" evidence="1">
    <location>
        <begin position="95"/>
        <end position="136"/>
    </location>
</feature>
<accession>Q8X688</accession>
<organism evidence="2 3">
    <name type="scientific">Escherichia coli O157:H7</name>
    <dbReference type="NCBI Taxonomy" id="83334"/>
    <lineage>
        <taxon>Bacteria</taxon>
        <taxon>Pseudomonadati</taxon>
        <taxon>Pseudomonadota</taxon>
        <taxon>Gammaproteobacteria</taxon>
        <taxon>Enterobacterales</taxon>
        <taxon>Enterobacteriaceae</taxon>
        <taxon>Escherichia</taxon>
    </lineage>
</organism>
<name>Q8X688_ECO57</name>
<dbReference type="PIR" id="C91001">
    <property type="entry name" value="C91001"/>
</dbReference>